<dbReference type="Gene3D" id="4.10.240.10">
    <property type="entry name" value="Zn(2)-C6 fungal-type DNA-binding domain"/>
    <property type="match status" value="1"/>
</dbReference>
<dbReference type="OrthoDB" id="4491390at2759"/>
<dbReference type="PANTHER" id="PTHR38791:SF13">
    <property type="entry name" value="ZN(2)-C6 FUNGAL-TYPE DOMAIN-CONTAINING PROTEIN"/>
    <property type="match status" value="1"/>
</dbReference>
<dbReference type="InterPro" id="IPR021858">
    <property type="entry name" value="Fun_TF"/>
</dbReference>
<comment type="caution">
    <text evidence="4">The sequence shown here is derived from an EMBL/GenBank/DDBJ whole genome shotgun (WGS) entry which is preliminary data.</text>
</comment>
<dbReference type="PANTHER" id="PTHR38791">
    <property type="entry name" value="ZN(II)2CYS6 TRANSCRIPTION FACTOR (EUROFUNG)-RELATED-RELATED"/>
    <property type="match status" value="1"/>
</dbReference>
<dbReference type="SMART" id="SM00066">
    <property type="entry name" value="GAL4"/>
    <property type="match status" value="1"/>
</dbReference>
<dbReference type="CDD" id="cd00067">
    <property type="entry name" value="GAL4"/>
    <property type="match status" value="1"/>
</dbReference>
<evidence type="ECO:0000313" key="5">
    <source>
        <dbReference type="Proteomes" id="UP000800235"/>
    </source>
</evidence>
<dbReference type="SUPFAM" id="SSF57701">
    <property type="entry name" value="Zn2/Cys6 DNA-binding domain"/>
    <property type="match status" value="1"/>
</dbReference>
<evidence type="ECO:0000256" key="2">
    <source>
        <dbReference type="SAM" id="MobiDB-lite"/>
    </source>
</evidence>
<reference evidence="4" key="1">
    <citation type="journal article" date="2020" name="Stud. Mycol.">
        <title>101 Dothideomycetes genomes: a test case for predicting lifestyles and emergence of pathogens.</title>
        <authorList>
            <person name="Haridas S."/>
            <person name="Albert R."/>
            <person name="Binder M."/>
            <person name="Bloem J."/>
            <person name="Labutti K."/>
            <person name="Salamov A."/>
            <person name="Andreopoulos B."/>
            <person name="Baker S."/>
            <person name="Barry K."/>
            <person name="Bills G."/>
            <person name="Bluhm B."/>
            <person name="Cannon C."/>
            <person name="Castanera R."/>
            <person name="Culley D."/>
            <person name="Daum C."/>
            <person name="Ezra D."/>
            <person name="Gonzalez J."/>
            <person name="Henrissat B."/>
            <person name="Kuo A."/>
            <person name="Liang C."/>
            <person name="Lipzen A."/>
            <person name="Lutzoni F."/>
            <person name="Magnuson J."/>
            <person name="Mondo S."/>
            <person name="Nolan M."/>
            <person name="Ohm R."/>
            <person name="Pangilinan J."/>
            <person name="Park H.-J."/>
            <person name="Ramirez L."/>
            <person name="Alfaro M."/>
            <person name="Sun H."/>
            <person name="Tritt A."/>
            <person name="Yoshinaga Y."/>
            <person name="Zwiers L.-H."/>
            <person name="Turgeon B."/>
            <person name="Goodwin S."/>
            <person name="Spatafora J."/>
            <person name="Crous P."/>
            <person name="Grigoriev I."/>
        </authorList>
    </citation>
    <scope>NUCLEOTIDE SEQUENCE</scope>
    <source>
        <strain evidence="4">CBS 130266</strain>
    </source>
</reference>
<protein>
    <recommendedName>
        <fullName evidence="3">Zn(2)-C6 fungal-type domain-containing protein</fullName>
    </recommendedName>
</protein>
<dbReference type="GO" id="GO:0008270">
    <property type="term" value="F:zinc ion binding"/>
    <property type="evidence" value="ECO:0007669"/>
    <property type="project" value="InterPro"/>
</dbReference>
<feature type="compositionally biased region" description="Low complexity" evidence="2">
    <location>
        <begin position="65"/>
        <end position="76"/>
    </location>
</feature>
<accession>A0A9P4P0W6</accession>
<keyword evidence="1" id="KW-0539">Nucleus</keyword>
<dbReference type="InterPro" id="IPR053175">
    <property type="entry name" value="DHMBA_Reg_Transcription_Factor"/>
</dbReference>
<feature type="region of interest" description="Disordered" evidence="2">
    <location>
        <begin position="60"/>
        <end position="87"/>
    </location>
</feature>
<evidence type="ECO:0000259" key="3">
    <source>
        <dbReference type="PROSITE" id="PS50048"/>
    </source>
</evidence>
<dbReference type="InterPro" id="IPR036864">
    <property type="entry name" value="Zn2-C6_fun-type_DNA-bd_sf"/>
</dbReference>
<feature type="domain" description="Zn(2)-C6 fungal-type" evidence="3">
    <location>
        <begin position="10"/>
        <end position="38"/>
    </location>
</feature>
<evidence type="ECO:0000313" key="4">
    <source>
        <dbReference type="EMBL" id="KAF2436164.1"/>
    </source>
</evidence>
<dbReference type="Proteomes" id="UP000800235">
    <property type="component" value="Unassembled WGS sequence"/>
</dbReference>
<dbReference type="PROSITE" id="PS00463">
    <property type="entry name" value="ZN2_CY6_FUNGAL_1"/>
    <property type="match status" value="1"/>
</dbReference>
<dbReference type="InterPro" id="IPR001138">
    <property type="entry name" value="Zn2Cys6_DnaBD"/>
</dbReference>
<dbReference type="Pfam" id="PF00172">
    <property type="entry name" value="Zn_clus"/>
    <property type="match status" value="1"/>
</dbReference>
<gene>
    <name evidence="4" type="ORF">EJ08DRAFT_692049</name>
</gene>
<keyword evidence="5" id="KW-1185">Reference proteome</keyword>
<dbReference type="AlphaFoldDB" id="A0A9P4P0W6"/>
<proteinExistence type="predicted"/>
<organism evidence="4 5">
    <name type="scientific">Tothia fuscella</name>
    <dbReference type="NCBI Taxonomy" id="1048955"/>
    <lineage>
        <taxon>Eukaryota</taxon>
        <taxon>Fungi</taxon>
        <taxon>Dikarya</taxon>
        <taxon>Ascomycota</taxon>
        <taxon>Pezizomycotina</taxon>
        <taxon>Dothideomycetes</taxon>
        <taxon>Pleosporomycetidae</taxon>
        <taxon>Venturiales</taxon>
        <taxon>Cylindrosympodiaceae</taxon>
        <taxon>Tothia</taxon>
    </lineage>
</organism>
<dbReference type="EMBL" id="MU007011">
    <property type="protein sequence ID" value="KAF2436164.1"/>
    <property type="molecule type" value="Genomic_DNA"/>
</dbReference>
<dbReference type="GO" id="GO:0000981">
    <property type="term" value="F:DNA-binding transcription factor activity, RNA polymerase II-specific"/>
    <property type="evidence" value="ECO:0007669"/>
    <property type="project" value="InterPro"/>
</dbReference>
<evidence type="ECO:0000256" key="1">
    <source>
        <dbReference type="ARBA" id="ARBA00023242"/>
    </source>
</evidence>
<sequence>MVYCGKPSRGCQNCKTRRIKCDEVRPTCTQCRKSSRVCPGYPDEFDLIFRNETAAVKRRAQRVFSSPSNKSASSPKTPVIRKPSSSPTAPLLIWESNATIDSPISDKLTWIEDDSVSPHFLQASRPRSKTIEFQLEHPEVEVLESPTLARLSTLEDVSALPLSPDDGSLSDVSIIGLPLKLPSSMDSPGLRMNYAVGFFFKNLVGMPRSTDSLRGYVEILGPMYVKAKADSLLHQATHALALASLSNGRKSPLLRLEARRIYGKALREVGTAIQDPVAAKSDEVLMSIMLFSLYEAITSTDDSRTVWTRHINGAVTLVKLRGEAQLQNETSLHLFRAVRASMLTASIQQGRTIEDFPSPNSWKCDEDLGINAANRLTLICLNLPNIKFYAQDLLGRDKTSATLVDMMTLIRRAKDIDSELEHWALTLPKFWEPLIKIICNEEPENPKTAEFWFGPVHTYGDLSMANVWNDYRVSRIFCQAVILGCVAALPAHARTEQIERISEQAVHITQQMVDDFCSAIPFLLGYDFKSRGQSAGEEIAAKATGAYFCVWPLFVTKKVPTISEKQKKWLLYRLYHIGTTFGLTETQVLHLAQRHVLTSGPSFSYGNLARTTKGKMNVTNS</sequence>
<dbReference type="PROSITE" id="PS50048">
    <property type="entry name" value="ZN2_CY6_FUNGAL_2"/>
    <property type="match status" value="1"/>
</dbReference>
<name>A0A9P4P0W6_9PEZI</name>
<dbReference type="Pfam" id="PF11951">
    <property type="entry name" value="Fungal_trans_2"/>
    <property type="match status" value="1"/>
</dbReference>